<evidence type="ECO:0000313" key="2">
    <source>
        <dbReference type="Proteomes" id="UP000325286"/>
    </source>
</evidence>
<proteinExistence type="predicted"/>
<accession>A0A5B9QQQ5</accession>
<protein>
    <submittedName>
        <fullName evidence="1">Uncharacterized protein</fullName>
    </submittedName>
</protein>
<dbReference type="EMBL" id="CP042914">
    <property type="protein sequence ID" value="QEG41324.1"/>
    <property type="molecule type" value="Genomic_DNA"/>
</dbReference>
<evidence type="ECO:0000313" key="1">
    <source>
        <dbReference type="EMBL" id="QEG41324.1"/>
    </source>
</evidence>
<organism evidence="1 2">
    <name type="scientific">Roseimaritima ulvae</name>
    <dbReference type="NCBI Taxonomy" id="980254"/>
    <lineage>
        <taxon>Bacteria</taxon>
        <taxon>Pseudomonadati</taxon>
        <taxon>Planctomycetota</taxon>
        <taxon>Planctomycetia</taxon>
        <taxon>Pirellulales</taxon>
        <taxon>Pirellulaceae</taxon>
        <taxon>Roseimaritima</taxon>
    </lineage>
</organism>
<dbReference type="KEGG" id="rul:UC8_33430"/>
<reference evidence="1 2" key="1">
    <citation type="submission" date="2019-08" db="EMBL/GenBank/DDBJ databases">
        <title>Deep-cultivation of Planctomycetes and their phenomic and genomic characterization uncovers novel biology.</title>
        <authorList>
            <person name="Wiegand S."/>
            <person name="Jogler M."/>
            <person name="Boedeker C."/>
            <person name="Pinto D."/>
            <person name="Vollmers J."/>
            <person name="Rivas-Marin E."/>
            <person name="Kohn T."/>
            <person name="Peeters S.H."/>
            <person name="Heuer A."/>
            <person name="Rast P."/>
            <person name="Oberbeckmann S."/>
            <person name="Bunk B."/>
            <person name="Jeske O."/>
            <person name="Meyerdierks A."/>
            <person name="Storesund J.E."/>
            <person name="Kallscheuer N."/>
            <person name="Luecker S."/>
            <person name="Lage O.M."/>
            <person name="Pohl T."/>
            <person name="Merkel B.J."/>
            <person name="Hornburger P."/>
            <person name="Mueller R.-W."/>
            <person name="Bruemmer F."/>
            <person name="Labrenz M."/>
            <person name="Spormann A.M."/>
            <person name="Op den Camp H."/>
            <person name="Overmann J."/>
            <person name="Amann R."/>
            <person name="Jetten M.S.M."/>
            <person name="Mascher T."/>
            <person name="Medema M.H."/>
            <person name="Devos D.P."/>
            <person name="Kaster A.-K."/>
            <person name="Ovreas L."/>
            <person name="Rohde M."/>
            <person name="Galperin M.Y."/>
            <person name="Jogler C."/>
        </authorList>
    </citation>
    <scope>NUCLEOTIDE SEQUENCE [LARGE SCALE GENOMIC DNA]</scope>
    <source>
        <strain evidence="1 2">UC8</strain>
    </source>
</reference>
<dbReference type="AlphaFoldDB" id="A0A5B9QQQ5"/>
<sequence>MPTARGQGVDRCTYTADVAFSVFIIVFVDWDHLATLRGLSHGDIPVHDCRVVAFEQRMAPAGPNGNLHWAGDRNFGVPACIMQIQPLLLTRTDKGTWFLWLVGIAQGGCRSTGLSFVRINLSFVARPVWTVLVSATGRDIECTGVGHRSVRTELITNLDRWRYPPLQPSKRPASVVYWAQQDIAQ</sequence>
<dbReference type="Proteomes" id="UP000325286">
    <property type="component" value="Chromosome"/>
</dbReference>
<name>A0A5B9QQQ5_9BACT</name>
<keyword evidence="2" id="KW-1185">Reference proteome</keyword>
<gene>
    <name evidence="1" type="ORF">UC8_33430</name>
</gene>